<name>A0ABY0V6W0_9ACTO</name>
<keyword evidence="6 12" id="KW-0812">Transmembrane</keyword>
<feature type="transmembrane region" description="Helical" evidence="12">
    <location>
        <begin position="196"/>
        <end position="217"/>
    </location>
</feature>
<keyword evidence="10 12" id="KW-0408">Iron</keyword>
<feature type="transmembrane region" description="Helical" evidence="12">
    <location>
        <begin position="98"/>
        <end position="122"/>
    </location>
</feature>
<evidence type="ECO:0000313" key="14">
    <source>
        <dbReference type="Proteomes" id="UP000198976"/>
    </source>
</evidence>
<evidence type="ECO:0000256" key="4">
    <source>
        <dbReference type="ARBA" id="ARBA00022475"/>
    </source>
</evidence>
<comment type="subcellular location">
    <subcellularLocation>
        <location evidence="1">Cell membrane</location>
        <topology evidence="1">Multi-pass membrane protein</topology>
    </subcellularLocation>
</comment>
<evidence type="ECO:0000256" key="5">
    <source>
        <dbReference type="ARBA" id="ARBA00022617"/>
    </source>
</evidence>
<keyword evidence="3 12" id="KW-0813">Transport</keyword>
<evidence type="ECO:0000256" key="3">
    <source>
        <dbReference type="ARBA" id="ARBA00022448"/>
    </source>
</evidence>
<dbReference type="Proteomes" id="UP000198976">
    <property type="component" value="Chromosome I"/>
</dbReference>
<dbReference type="Pfam" id="PF01654">
    <property type="entry name" value="Cyt_bd_oxida_I"/>
    <property type="match status" value="1"/>
</dbReference>
<keyword evidence="9 12" id="KW-1133">Transmembrane helix</keyword>
<dbReference type="InterPro" id="IPR002585">
    <property type="entry name" value="Cyt-d_ubiquinol_oxidase_su_1"/>
</dbReference>
<reference evidence="13 14" key="1">
    <citation type="submission" date="2016-10" db="EMBL/GenBank/DDBJ databases">
        <authorList>
            <person name="Varghese N."/>
            <person name="Submissions S."/>
        </authorList>
    </citation>
    <scope>NUCLEOTIDE SEQUENCE [LARGE SCALE GENOMIC DNA]</scope>
    <source>
        <strain evidence="13 14">DSM 9169</strain>
    </source>
</reference>
<accession>A0ABY0V6W0</accession>
<proteinExistence type="inferred from homology"/>
<dbReference type="RefSeq" id="WP_058236872.1">
    <property type="nucleotide sequence ID" value="NZ_LT629792.1"/>
</dbReference>
<dbReference type="PIRSF" id="PIRSF006446">
    <property type="entry name" value="Cyt_quinol_oxidase_1"/>
    <property type="match status" value="1"/>
</dbReference>
<feature type="transmembrane region" description="Helical" evidence="12">
    <location>
        <begin position="366"/>
        <end position="387"/>
    </location>
</feature>
<evidence type="ECO:0000256" key="1">
    <source>
        <dbReference type="ARBA" id="ARBA00004651"/>
    </source>
</evidence>
<evidence type="ECO:0000256" key="7">
    <source>
        <dbReference type="ARBA" id="ARBA00022723"/>
    </source>
</evidence>
<feature type="transmembrane region" description="Helical" evidence="12">
    <location>
        <begin position="20"/>
        <end position="40"/>
    </location>
</feature>
<evidence type="ECO:0000256" key="11">
    <source>
        <dbReference type="ARBA" id="ARBA00023136"/>
    </source>
</evidence>
<evidence type="ECO:0000313" key="13">
    <source>
        <dbReference type="EMBL" id="SDT91689.1"/>
    </source>
</evidence>
<feature type="transmembrane region" description="Helical" evidence="12">
    <location>
        <begin position="238"/>
        <end position="259"/>
    </location>
</feature>
<keyword evidence="14" id="KW-1185">Reference proteome</keyword>
<feature type="transmembrane region" description="Helical" evidence="12">
    <location>
        <begin position="462"/>
        <end position="486"/>
    </location>
</feature>
<comment type="similarity">
    <text evidence="2 12">Belongs to the cytochrome ubiquinol oxidase subunit 1 family.</text>
</comment>
<keyword evidence="8 12" id="KW-0249">Electron transport</keyword>
<evidence type="ECO:0000256" key="10">
    <source>
        <dbReference type="ARBA" id="ARBA00023004"/>
    </source>
</evidence>
<gene>
    <name evidence="13" type="ORF">SAMN04489714_0866</name>
</gene>
<feature type="transmembrane region" description="Helical" evidence="12">
    <location>
        <begin position="134"/>
        <end position="152"/>
    </location>
</feature>
<keyword evidence="5 12" id="KW-0349">Heme</keyword>
<keyword evidence="4 12" id="KW-1003">Cell membrane</keyword>
<dbReference type="PANTHER" id="PTHR30365:SF15">
    <property type="entry name" value="CYTOCHROME BD UBIQUINOL OXIDASE SUBUNIT 1"/>
    <property type="match status" value="1"/>
</dbReference>
<feature type="transmembrane region" description="Helical" evidence="12">
    <location>
        <begin position="399"/>
        <end position="421"/>
    </location>
</feature>
<keyword evidence="7 12" id="KW-0479">Metal-binding</keyword>
<evidence type="ECO:0000256" key="12">
    <source>
        <dbReference type="PIRNR" id="PIRNR006446"/>
    </source>
</evidence>
<evidence type="ECO:0000256" key="9">
    <source>
        <dbReference type="ARBA" id="ARBA00022989"/>
    </source>
</evidence>
<evidence type="ECO:0000256" key="8">
    <source>
        <dbReference type="ARBA" id="ARBA00022982"/>
    </source>
</evidence>
<dbReference type="EMBL" id="LT629792">
    <property type="protein sequence ID" value="SDT91689.1"/>
    <property type="molecule type" value="Genomic_DNA"/>
</dbReference>
<keyword evidence="11 12" id="KW-0472">Membrane</keyword>
<evidence type="ECO:0000256" key="6">
    <source>
        <dbReference type="ARBA" id="ARBA00022692"/>
    </source>
</evidence>
<protein>
    <submittedName>
        <fullName evidence="13">Cytochrome bd-I ubiquinol oxidase subunit 1 apoprotein</fullName>
    </submittedName>
</protein>
<dbReference type="PANTHER" id="PTHR30365">
    <property type="entry name" value="CYTOCHROME D UBIQUINOL OXIDASE"/>
    <property type="match status" value="1"/>
</dbReference>
<feature type="transmembrane region" description="Helical" evidence="12">
    <location>
        <begin position="60"/>
        <end position="78"/>
    </location>
</feature>
<sequence>MTLLPAAFDTLTLGRWQFGITTVYHFLQVPLTIGLSLLVAIMQTKWHRSGNETWLKATRFFGKLFLINFALGVATGIVQEFQFGMNWSEYSRYVGDIFGAPLAVEALLAFFMESTFLGLWIFGWGRLSKGMHLASIWLVAAGTTISALWILGANSWMQHPTGAVFNPEVGRAELDGAGGFLKVVTNPVLLWEFTHVLTSSWLIAGTLVAGLGLWWMTRAAREGGAEGEKQARDIWRPIARFGLVVVIVGGLGTVVTGHFQGQEMVKLQPMKMAVAEGVCVDTESAAFTVAQFGSCPLNGESQPTKFIQVPGVTSFMSHNSFSAEVEGVADIQARLVETLNANEHFVAQYGDASQYDFRPPQMVTFWTFRLMIGFGIFAAIMAVWGLWATRKDQISTSAALGKFALWTIPTPFIAASLGWIFTEMGRQPWIVHPNLPGLANADPVGNVMQMTSVAVSTTIPPIQVFLTMVIFTLLYGVLGVVWFLLLKRYALEGISSASEKTAHDDDADNEAVGALSFGY</sequence>
<evidence type="ECO:0000256" key="2">
    <source>
        <dbReference type="ARBA" id="ARBA00009819"/>
    </source>
</evidence>
<organism evidence="13 14">
    <name type="scientific">Schaalia radingae</name>
    <dbReference type="NCBI Taxonomy" id="131110"/>
    <lineage>
        <taxon>Bacteria</taxon>
        <taxon>Bacillati</taxon>
        <taxon>Actinomycetota</taxon>
        <taxon>Actinomycetes</taxon>
        <taxon>Actinomycetales</taxon>
        <taxon>Actinomycetaceae</taxon>
        <taxon>Schaalia</taxon>
    </lineage>
</organism>